<protein>
    <submittedName>
        <fullName evidence="1">Uncharacterized protein</fullName>
    </submittedName>
</protein>
<dbReference type="Proteomes" id="UP001385951">
    <property type="component" value="Unassembled WGS sequence"/>
</dbReference>
<name>A0AAW0G436_9APHY</name>
<reference evidence="1 2" key="1">
    <citation type="submission" date="2022-09" db="EMBL/GenBank/DDBJ databases">
        <authorList>
            <person name="Palmer J.M."/>
        </authorList>
    </citation>
    <scope>NUCLEOTIDE SEQUENCE [LARGE SCALE GENOMIC DNA]</scope>
    <source>
        <strain evidence="1 2">DSM 7382</strain>
    </source>
</reference>
<dbReference type="EMBL" id="JASBNA010000011">
    <property type="protein sequence ID" value="KAK7688093.1"/>
    <property type="molecule type" value="Genomic_DNA"/>
</dbReference>
<gene>
    <name evidence="1" type="ORF">QCA50_008463</name>
</gene>
<proteinExistence type="predicted"/>
<keyword evidence="2" id="KW-1185">Reference proteome</keyword>
<organism evidence="1 2">
    <name type="scientific">Cerrena zonata</name>
    <dbReference type="NCBI Taxonomy" id="2478898"/>
    <lineage>
        <taxon>Eukaryota</taxon>
        <taxon>Fungi</taxon>
        <taxon>Dikarya</taxon>
        <taxon>Basidiomycota</taxon>
        <taxon>Agaricomycotina</taxon>
        <taxon>Agaricomycetes</taxon>
        <taxon>Polyporales</taxon>
        <taxon>Cerrenaceae</taxon>
        <taxon>Cerrena</taxon>
    </lineage>
</organism>
<evidence type="ECO:0000313" key="1">
    <source>
        <dbReference type="EMBL" id="KAK7688093.1"/>
    </source>
</evidence>
<sequence length="108" mass="12556">MLDLLSELPRNLEELSIFLHVGNQAYVNVISQDFNWDRLMSMIHSFPLIKMVNIVIISNWDDFVEVASRCSQIVLDALHFYNRGEHEVIKVSCVLGDYDDPLSYRNLL</sequence>
<comment type="caution">
    <text evidence="1">The sequence shown here is derived from an EMBL/GenBank/DDBJ whole genome shotgun (WGS) entry which is preliminary data.</text>
</comment>
<evidence type="ECO:0000313" key="2">
    <source>
        <dbReference type="Proteomes" id="UP001385951"/>
    </source>
</evidence>
<dbReference type="AlphaFoldDB" id="A0AAW0G436"/>
<accession>A0AAW0G436</accession>